<keyword evidence="2" id="KW-1185">Reference proteome</keyword>
<comment type="caution">
    <text evidence="1">The sequence shown here is derived from an EMBL/GenBank/DDBJ whole genome shotgun (WGS) entry which is preliminary data.</text>
</comment>
<sequence>MVCVDDRVSDFHHQPVRLNGAKLVDKEGERTVATALLGFSIALWAIVDFFIMIEHIYIKNGITLRDQRALPGRFPSPTPSVISDPAEILGGVSLFPMTSHVHTRSAGMPLRDFSRNHTAPPFARQRPRFSSAQSERQLLPENRRDSHAQNTSLASHSSLTPLGSRPQTQRRGISDPRYDRTRSRISLSYGSPARRARQRPQQTSRVQTSHTSETETPVLNEFGTMQTGTSQANAGAINANNTRTLNAITQAAISTPNQRTSFTPQHVHDELRNRITKDLNYNQSMGTVYIARDPNRPHLLKIGATDNFTNRRRTLEQRCRLSVELVHSSSRLVNYFRAEQLAQGDLIHLRRRYECNVCNTEHREWFEVSEELAKQTVERWVGFMKQYPYTRTGKLKAIWQYRLGQRTLPSSEVDHSRRWKHWSLILLPPSRLDHCLFWLEVVHNHPIWQFSWDFSWQISCVVSWLVTFLVLRNSYVFFILLSHIACGWVSMSSRFSKRVRGVAFELCAIFTSNNKWFVNHLCGSNKIYDGSKCREDSHLPMELKSSLFKFGVEETVSDEVCRGRKCMEQTLLVTKTECNSRSKWRKQADVSGTLVTDPALIGPKQPQPVPVFLLMLKCFAIHHTMSSSSAVLFRDSLYWWLVEHVQMRASDWVALRVLPDLLLIPILTAPAVSFEIGQGAQSCVVGLLLDPYAGFYGRSLYRAKYNRDTTSVQNTGQFLRDPSSFYQHYLTAPNYGLHSSNELYLFDIQTTTFTAMLKHLLAC</sequence>
<protein>
    <submittedName>
        <fullName evidence="1">Uncharacterized protein</fullName>
    </submittedName>
</protein>
<dbReference type="Proteomes" id="UP000799755">
    <property type="component" value="Unassembled WGS sequence"/>
</dbReference>
<gene>
    <name evidence="1" type="ORF">BDR25DRAFT_349943</name>
</gene>
<name>A0ACB6RA65_9PLEO</name>
<dbReference type="EMBL" id="MU003495">
    <property type="protein sequence ID" value="KAF2475658.1"/>
    <property type="molecule type" value="Genomic_DNA"/>
</dbReference>
<evidence type="ECO:0000313" key="2">
    <source>
        <dbReference type="Proteomes" id="UP000799755"/>
    </source>
</evidence>
<organism evidence="1 2">
    <name type="scientific">Lindgomyces ingoldianus</name>
    <dbReference type="NCBI Taxonomy" id="673940"/>
    <lineage>
        <taxon>Eukaryota</taxon>
        <taxon>Fungi</taxon>
        <taxon>Dikarya</taxon>
        <taxon>Ascomycota</taxon>
        <taxon>Pezizomycotina</taxon>
        <taxon>Dothideomycetes</taxon>
        <taxon>Pleosporomycetidae</taxon>
        <taxon>Pleosporales</taxon>
        <taxon>Lindgomycetaceae</taxon>
        <taxon>Lindgomyces</taxon>
    </lineage>
</organism>
<accession>A0ACB6RA65</accession>
<evidence type="ECO:0000313" key="1">
    <source>
        <dbReference type="EMBL" id="KAF2475658.1"/>
    </source>
</evidence>
<reference evidence="1" key="1">
    <citation type="journal article" date="2020" name="Stud. Mycol.">
        <title>101 Dothideomycetes genomes: a test case for predicting lifestyles and emergence of pathogens.</title>
        <authorList>
            <person name="Haridas S."/>
            <person name="Albert R."/>
            <person name="Binder M."/>
            <person name="Bloem J."/>
            <person name="Labutti K."/>
            <person name="Salamov A."/>
            <person name="Andreopoulos B."/>
            <person name="Baker S."/>
            <person name="Barry K."/>
            <person name="Bills G."/>
            <person name="Bluhm B."/>
            <person name="Cannon C."/>
            <person name="Castanera R."/>
            <person name="Culley D."/>
            <person name="Daum C."/>
            <person name="Ezra D."/>
            <person name="Gonzalez J."/>
            <person name="Henrissat B."/>
            <person name="Kuo A."/>
            <person name="Liang C."/>
            <person name="Lipzen A."/>
            <person name="Lutzoni F."/>
            <person name="Magnuson J."/>
            <person name="Mondo S."/>
            <person name="Nolan M."/>
            <person name="Ohm R."/>
            <person name="Pangilinan J."/>
            <person name="Park H.-J."/>
            <person name="Ramirez L."/>
            <person name="Alfaro M."/>
            <person name="Sun H."/>
            <person name="Tritt A."/>
            <person name="Yoshinaga Y."/>
            <person name="Zwiers L.-H."/>
            <person name="Turgeon B."/>
            <person name="Goodwin S."/>
            <person name="Spatafora J."/>
            <person name="Crous P."/>
            <person name="Grigoriev I."/>
        </authorList>
    </citation>
    <scope>NUCLEOTIDE SEQUENCE</scope>
    <source>
        <strain evidence="1">ATCC 200398</strain>
    </source>
</reference>
<proteinExistence type="predicted"/>